<name>A0A7W7WTT1_9PSEU</name>
<dbReference type="RefSeq" id="WP_184666231.1">
    <property type="nucleotide sequence ID" value="NZ_BAABAI010000036.1"/>
</dbReference>
<evidence type="ECO:0000313" key="3">
    <source>
        <dbReference type="EMBL" id="MBB4963454.1"/>
    </source>
</evidence>
<evidence type="ECO:0000259" key="2">
    <source>
        <dbReference type="Pfam" id="PF14040"/>
    </source>
</evidence>
<evidence type="ECO:0000256" key="1">
    <source>
        <dbReference type="SAM" id="SignalP"/>
    </source>
</evidence>
<keyword evidence="1" id="KW-0732">Signal</keyword>
<proteinExistence type="predicted"/>
<dbReference type="Pfam" id="PF14040">
    <property type="entry name" value="DNase_NucA_NucB"/>
    <property type="match status" value="1"/>
</dbReference>
<protein>
    <recommendedName>
        <fullName evidence="2">Deoxyribonuclease NucA/NucB domain-containing protein</fullName>
    </recommendedName>
</protein>
<accession>A0A7W7WTT1</accession>
<reference evidence="3 4" key="1">
    <citation type="submission" date="2020-08" db="EMBL/GenBank/DDBJ databases">
        <title>Sequencing the genomes of 1000 actinobacteria strains.</title>
        <authorList>
            <person name="Klenk H.-P."/>
        </authorList>
    </citation>
    <scope>NUCLEOTIDE SEQUENCE [LARGE SCALE GENOMIC DNA]</scope>
    <source>
        <strain evidence="3 4">DSM 45084</strain>
    </source>
</reference>
<keyword evidence="4" id="KW-1185">Reference proteome</keyword>
<comment type="caution">
    <text evidence="3">The sequence shown here is derived from an EMBL/GenBank/DDBJ whole genome shotgun (WGS) entry which is preliminary data.</text>
</comment>
<dbReference type="Proteomes" id="UP000542674">
    <property type="component" value="Unassembled WGS sequence"/>
</dbReference>
<evidence type="ECO:0000313" key="4">
    <source>
        <dbReference type="Proteomes" id="UP000542674"/>
    </source>
</evidence>
<feature type="domain" description="Deoxyribonuclease NucA/NucB" evidence="2">
    <location>
        <begin position="288"/>
        <end position="343"/>
    </location>
</feature>
<feature type="chain" id="PRO_5031314585" description="Deoxyribonuclease NucA/NucB domain-containing protein" evidence="1">
    <location>
        <begin position="28"/>
        <end position="369"/>
    </location>
</feature>
<organism evidence="3 4">
    <name type="scientific">Saccharothrix violaceirubra</name>
    <dbReference type="NCBI Taxonomy" id="413306"/>
    <lineage>
        <taxon>Bacteria</taxon>
        <taxon>Bacillati</taxon>
        <taxon>Actinomycetota</taxon>
        <taxon>Actinomycetes</taxon>
        <taxon>Pseudonocardiales</taxon>
        <taxon>Pseudonocardiaceae</taxon>
        <taxon>Saccharothrix</taxon>
    </lineage>
</organism>
<dbReference type="EMBL" id="JACHJS010000001">
    <property type="protein sequence ID" value="MBB4963454.1"/>
    <property type="molecule type" value="Genomic_DNA"/>
</dbReference>
<dbReference type="AlphaFoldDB" id="A0A7W7WTT1"/>
<dbReference type="InterPro" id="IPR029476">
    <property type="entry name" value="DNase_NucA_NucB"/>
</dbReference>
<sequence>MKRIMRAASTVATTGILLLGAGITAHADTSSHTIEFGTPEQVTSTTESSTSALPEATVDCGIGTTVHNRVTSCSNYRVPVQFFVNEQPYGTATLYTKATAQLDPRNRYEWHQKVELRLVDPSVPEAWLVSATVSLDCNYCSATPGGTKVLIPYTTQTFDITVSSPGRDLVNDSIRPRGTFTAPRFDQGAAYLGDVFRPRCDNTPRVTPRTTGGCVYPDVPPIWQIDVTNPRVDAVGWHVLWAQNNLQHPWGKPRAGWDLHRTFDQTLIGANRGVACGPDVPRPPGRPDLSCDEYPFAQSTEGASRNPDYSCHFLDRNDNSREGSLRKAFLNSLRTLEGDAFQVDVINVPADRQAPPDVTPRGPVGCGHD</sequence>
<feature type="signal peptide" evidence="1">
    <location>
        <begin position="1"/>
        <end position="27"/>
    </location>
</feature>
<gene>
    <name evidence="3" type="ORF">F4559_000813</name>
</gene>